<comment type="similarity">
    <text evidence="2 8">Belongs to the glycosyltransferase 92 family.</text>
</comment>
<dbReference type="GO" id="GO:0016757">
    <property type="term" value="F:glycosyltransferase activity"/>
    <property type="evidence" value="ECO:0007669"/>
    <property type="project" value="UniProtKB-UniRule"/>
</dbReference>
<keyword evidence="7 8" id="KW-0472">Membrane</keyword>
<keyword evidence="5 8" id="KW-0812">Transmembrane</keyword>
<name>A0A9N9RN65_9DIPT</name>
<evidence type="ECO:0000256" key="3">
    <source>
        <dbReference type="ARBA" id="ARBA00022676"/>
    </source>
</evidence>
<feature type="transmembrane region" description="Helical" evidence="8">
    <location>
        <begin position="7"/>
        <end position="23"/>
    </location>
</feature>
<keyword evidence="3 8" id="KW-0328">Glycosyltransferase</keyword>
<dbReference type="OrthoDB" id="6433308at2759"/>
<dbReference type="PANTHER" id="PTHR21461">
    <property type="entry name" value="GLYCOSYLTRANSFERASE FAMILY 92 PROTEIN"/>
    <property type="match status" value="1"/>
</dbReference>
<evidence type="ECO:0000313" key="9">
    <source>
        <dbReference type="EMBL" id="CAG9800186.1"/>
    </source>
</evidence>
<evidence type="ECO:0000256" key="1">
    <source>
        <dbReference type="ARBA" id="ARBA00004167"/>
    </source>
</evidence>
<dbReference type="EC" id="2.4.1.-" evidence="8"/>
<keyword evidence="6 8" id="KW-1133">Transmembrane helix</keyword>
<dbReference type="InterPro" id="IPR008166">
    <property type="entry name" value="Glyco_transf_92"/>
</dbReference>
<organism evidence="9 10">
    <name type="scientific">Chironomus riparius</name>
    <dbReference type="NCBI Taxonomy" id="315576"/>
    <lineage>
        <taxon>Eukaryota</taxon>
        <taxon>Metazoa</taxon>
        <taxon>Ecdysozoa</taxon>
        <taxon>Arthropoda</taxon>
        <taxon>Hexapoda</taxon>
        <taxon>Insecta</taxon>
        <taxon>Pterygota</taxon>
        <taxon>Neoptera</taxon>
        <taxon>Endopterygota</taxon>
        <taxon>Diptera</taxon>
        <taxon>Nematocera</taxon>
        <taxon>Chironomoidea</taxon>
        <taxon>Chironomidae</taxon>
        <taxon>Chironominae</taxon>
        <taxon>Chironomus</taxon>
    </lineage>
</organism>
<gene>
    <name evidence="9" type="ORF">CHIRRI_LOCUS3136</name>
</gene>
<dbReference type="PANTHER" id="PTHR21461:SF87">
    <property type="entry name" value="GH12965P"/>
    <property type="match status" value="1"/>
</dbReference>
<evidence type="ECO:0000256" key="7">
    <source>
        <dbReference type="ARBA" id="ARBA00023136"/>
    </source>
</evidence>
<dbReference type="AlphaFoldDB" id="A0A9N9RN65"/>
<evidence type="ECO:0000256" key="8">
    <source>
        <dbReference type="RuleBase" id="RU366017"/>
    </source>
</evidence>
<dbReference type="Pfam" id="PF01697">
    <property type="entry name" value="Glyco_transf_92"/>
    <property type="match status" value="1"/>
</dbReference>
<dbReference type="GO" id="GO:0005737">
    <property type="term" value="C:cytoplasm"/>
    <property type="evidence" value="ECO:0007669"/>
    <property type="project" value="TreeGrafter"/>
</dbReference>
<dbReference type="GO" id="GO:0016020">
    <property type="term" value="C:membrane"/>
    <property type="evidence" value="ECO:0007669"/>
    <property type="project" value="UniProtKB-SubCell"/>
</dbReference>
<keyword evidence="10" id="KW-1185">Reference proteome</keyword>
<dbReference type="Proteomes" id="UP001153620">
    <property type="component" value="Chromosome 1"/>
</dbReference>
<evidence type="ECO:0000256" key="4">
    <source>
        <dbReference type="ARBA" id="ARBA00022679"/>
    </source>
</evidence>
<comment type="subcellular location">
    <subcellularLocation>
        <location evidence="1">Membrane</location>
        <topology evidence="1">Single-pass membrane protein</topology>
    </subcellularLocation>
</comment>
<evidence type="ECO:0000256" key="6">
    <source>
        <dbReference type="ARBA" id="ARBA00022989"/>
    </source>
</evidence>
<protein>
    <recommendedName>
        <fullName evidence="8">Glycosyltransferase family 92 protein</fullName>
        <ecNumber evidence="8">2.4.1.-</ecNumber>
    </recommendedName>
</protein>
<proteinExistence type="inferred from homology"/>
<evidence type="ECO:0000313" key="10">
    <source>
        <dbReference type="Proteomes" id="UP001153620"/>
    </source>
</evidence>
<accession>A0A9N9RN65</accession>
<evidence type="ECO:0000256" key="2">
    <source>
        <dbReference type="ARBA" id="ARBA00007647"/>
    </source>
</evidence>
<sequence length="437" mass="51199">MRKYQQLLLVLISIISISILIVYKSENERLNHVLNVINFFGQKDAINLVKIENYSNFSYRFDYPLPNWVNLNNDFHGYSAFWRKNDLIKGGEVILIGVGSILSPVLFQCKVHYSDDTIKPGKFGFMRIEETDMSENNIEQENEKYVIYKFLCKTQADHSSEPKNLILLNTQTKTEHYVPIRHLTIKQKPNIDKSLLTICLDLNSYNKSFPDEFNNDTNVIQFFLHHELIGIRNFIVYNSYINQMHQHAIDLLTNKYGVRLNVLPYNFPFALNSKIKNLLIIEADCKLRSSGLSKYVMVSSLNDYIYPSEKISSMQSQLVKFMSRSSNEINRFGLSSKAVCTDAHRKILSDNEKYSVDVKSKTFYIEKNEYPYNNKEVNDNNKKNIEIDTDVAIVHRYVKCPKKDDLYSWRTTLKQQHVEYINFISKELNKLMFSNKK</sequence>
<evidence type="ECO:0000256" key="5">
    <source>
        <dbReference type="ARBA" id="ARBA00022692"/>
    </source>
</evidence>
<keyword evidence="4 8" id="KW-0808">Transferase</keyword>
<reference evidence="9" key="2">
    <citation type="submission" date="2022-10" db="EMBL/GenBank/DDBJ databases">
        <authorList>
            <consortium name="ENA_rothamsted_submissions"/>
            <consortium name="culmorum"/>
            <person name="King R."/>
        </authorList>
    </citation>
    <scope>NUCLEOTIDE SEQUENCE</scope>
</reference>
<dbReference type="EMBL" id="OU895877">
    <property type="protein sequence ID" value="CAG9800186.1"/>
    <property type="molecule type" value="Genomic_DNA"/>
</dbReference>
<reference evidence="9" key="1">
    <citation type="submission" date="2022-01" db="EMBL/GenBank/DDBJ databases">
        <authorList>
            <person name="King R."/>
        </authorList>
    </citation>
    <scope>NUCLEOTIDE SEQUENCE</scope>
</reference>